<dbReference type="SUPFAM" id="SSF81606">
    <property type="entry name" value="PP2C-like"/>
    <property type="match status" value="1"/>
</dbReference>
<dbReference type="RefSeq" id="WP_184681796.1">
    <property type="nucleotide sequence ID" value="NZ_JACHLL010000002.1"/>
</dbReference>
<dbReference type="CDD" id="cd00143">
    <property type="entry name" value="PP2Cc"/>
    <property type="match status" value="1"/>
</dbReference>
<dbReference type="GO" id="GO:0004722">
    <property type="term" value="F:protein serine/threonine phosphatase activity"/>
    <property type="evidence" value="ECO:0007669"/>
    <property type="project" value="UniProtKB-EC"/>
</dbReference>
<sequence>MSSSPSASHAHFAALSDPGQVREHNEDALLCNHELGLWAVADGMGGHQRGEVASALAVKVLQEEVGQGVDLLMAARSAHAAIIAAAAEDSASRGMGTTLVAVQLHGIDFKLVWVGDSRAYRISAQQVEQLSCDHSWVQAMVDAGEMTAQQARQHPRRNVITQCLGLPVEAFEPGFVQGQLQAGEILLLCSDGLSTELEDAEILDLCTQAATLDGLVSSLVNAAKQHGGKDNISCIVLAPALPAEPVSEPRKRGLFGHLFALRKRA</sequence>
<dbReference type="PROSITE" id="PS51746">
    <property type="entry name" value="PPM_2"/>
    <property type="match status" value="1"/>
</dbReference>
<dbReference type="EC" id="3.1.3.16" evidence="2"/>
<dbReference type="SMART" id="SM00332">
    <property type="entry name" value="PP2Cc"/>
    <property type="match status" value="1"/>
</dbReference>
<protein>
    <submittedName>
        <fullName evidence="2">Protein phosphatase</fullName>
        <ecNumber evidence="2">3.1.3.16</ecNumber>
    </submittedName>
</protein>
<evidence type="ECO:0000313" key="3">
    <source>
        <dbReference type="Proteomes" id="UP000557193"/>
    </source>
</evidence>
<dbReference type="EMBL" id="JACHLL010000002">
    <property type="protein sequence ID" value="MBB6341207.1"/>
    <property type="molecule type" value="Genomic_DNA"/>
</dbReference>
<dbReference type="SMART" id="SM00331">
    <property type="entry name" value="PP2C_SIG"/>
    <property type="match status" value="1"/>
</dbReference>
<name>A0A7X0ERC4_9PSED</name>
<organism evidence="2 3">
    <name type="scientific">Pseudomonas fluvialis</name>
    <dbReference type="NCBI Taxonomy" id="1793966"/>
    <lineage>
        <taxon>Bacteria</taxon>
        <taxon>Pseudomonadati</taxon>
        <taxon>Pseudomonadota</taxon>
        <taxon>Gammaproteobacteria</taxon>
        <taxon>Pseudomonadales</taxon>
        <taxon>Pseudomonadaceae</taxon>
        <taxon>Pseudomonas</taxon>
    </lineage>
</organism>
<dbReference type="InterPro" id="IPR001932">
    <property type="entry name" value="PPM-type_phosphatase-like_dom"/>
</dbReference>
<proteinExistence type="predicted"/>
<keyword evidence="2" id="KW-0378">Hydrolase</keyword>
<evidence type="ECO:0000259" key="1">
    <source>
        <dbReference type="PROSITE" id="PS51746"/>
    </source>
</evidence>
<accession>A0A7X0ERC4</accession>
<dbReference type="PANTHER" id="PTHR47992">
    <property type="entry name" value="PROTEIN PHOSPHATASE"/>
    <property type="match status" value="1"/>
</dbReference>
<dbReference type="Gene3D" id="3.60.40.10">
    <property type="entry name" value="PPM-type phosphatase domain"/>
    <property type="match status" value="1"/>
</dbReference>
<comment type="caution">
    <text evidence="2">The sequence shown here is derived from an EMBL/GenBank/DDBJ whole genome shotgun (WGS) entry which is preliminary data.</text>
</comment>
<keyword evidence="3" id="KW-1185">Reference proteome</keyword>
<dbReference type="InterPro" id="IPR015655">
    <property type="entry name" value="PP2C"/>
</dbReference>
<dbReference type="Pfam" id="PF13672">
    <property type="entry name" value="PP2C_2"/>
    <property type="match status" value="1"/>
</dbReference>
<feature type="domain" description="PPM-type phosphatase" evidence="1">
    <location>
        <begin position="11"/>
        <end position="239"/>
    </location>
</feature>
<reference evidence="2 3" key="1">
    <citation type="submission" date="2020-08" db="EMBL/GenBank/DDBJ databases">
        <title>Functional genomics of gut bacteria from endangered species of beetles.</title>
        <authorList>
            <person name="Carlos-Shanley C."/>
        </authorList>
    </citation>
    <scope>NUCLEOTIDE SEQUENCE [LARGE SCALE GENOMIC DNA]</scope>
    <source>
        <strain evidence="2 3">S00202</strain>
    </source>
</reference>
<dbReference type="InterPro" id="IPR036457">
    <property type="entry name" value="PPM-type-like_dom_sf"/>
</dbReference>
<gene>
    <name evidence="2" type="ORF">HNP49_001364</name>
</gene>
<dbReference type="Proteomes" id="UP000557193">
    <property type="component" value="Unassembled WGS sequence"/>
</dbReference>
<dbReference type="AlphaFoldDB" id="A0A7X0ERC4"/>
<evidence type="ECO:0000313" key="2">
    <source>
        <dbReference type="EMBL" id="MBB6341207.1"/>
    </source>
</evidence>